<dbReference type="AlphaFoldDB" id="A0AAE2VVY6"/>
<evidence type="ECO:0000313" key="1">
    <source>
        <dbReference type="EMBL" id="MBM1712432.1"/>
    </source>
</evidence>
<evidence type="ECO:0000313" key="2">
    <source>
        <dbReference type="Proteomes" id="UP000732193"/>
    </source>
</evidence>
<proteinExistence type="predicted"/>
<dbReference type="RefSeq" id="WP_203241139.1">
    <property type="nucleotide sequence ID" value="NZ_JAFBRH010000001.1"/>
</dbReference>
<dbReference type="EMBL" id="JAFBRM010000001">
    <property type="protein sequence ID" value="MBM1712432.1"/>
    <property type="molecule type" value="Genomic_DNA"/>
</dbReference>
<sequence length="186" mass="20442">MALTLTACTAKGPERGSAAQIAALAQSLRQMSPAVDPREADRAARISYQTAFALAQSYQITDHPLIHNSKVNAGTKPRGLCYHWAEDMQARLLAEEFRTLDVTRAIANSDSLLLIDHSTAVLIPTGAALHEGVVVDPWRGGGKLFWAPVLQDRRYDWLPRAQVLRDKGRIHYVHRTEGSLAAPPVE</sequence>
<keyword evidence="2" id="KW-1185">Reference proteome</keyword>
<name>A0AAE2VVY6_9RHOB</name>
<comment type="caution">
    <text evidence="1">The sequence shown here is derived from an EMBL/GenBank/DDBJ whole genome shotgun (WGS) entry which is preliminary data.</text>
</comment>
<gene>
    <name evidence="1" type="ORF">JQV55_02510</name>
</gene>
<dbReference type="Proteomes" id="UP000732193">
    <property type="component" value="Unassembled WGS sequence"/>
</dbReference>
<organism evidence="1 2">
    <name type="scientific">Sulfitobacter geojensis</name>
    <dbReference type="NCBI Taxonomy" id="1342299"/>
    <lineage>
        <taxon>Bacteria</taxon>
        <taxon>Pseudomonadati</taxon>
        <taxon>Pseudomonadota</taxon>
        <taxon>Alphaproteobacteria</taxon>
        <taxon>Rhodobacterales</taxon>
        <taxon>Roseobacteraceae</taxon>
        <taxon>Sulfitobacter</taxon>
    </lineage>
</organism>
<reference evidence="1 2" key="1">
    <citation type="submission" date="2021-01" db="EMBL/GenBank/DDBJ databases">
        <title>Diatom-associated Roseobacters Show Island Model of Population Structure.</title>
        <authorList>
            <person name="Qu L."/>
            <person name="Feng X."/>
            <person name="Chen Y."/>
            <person name="Li L."/>
            <person name="Wang X."/>
            <person name="Hu Z."/>
            <person name="Wang H."/>
            <person name="Luo H."/>
        </authorList>
    </citation>
    <scope>NUCLEOTIDE SEQUENCE [LARGE SCALE GENOMIC DNA]</scope>
    <source>
        <strain evidence="1 2">TR60-84</strain>
    </source>
</reference>
<protein>
    <submittedName>
        <fullName evidence="1">Uncharacterized protein</fullName>
    </submittedName>
</protein>
<accession>A0AAE2VVY6</accession>